<evidence type="ECO:0000256" key="2">
    <source>
        <dbReference type="SAM" id="Phobius"/>
    </source>
</evidence>
<evidence type="ECO:0000256" key="1">
    <source>
        <dbReference type="SAM" id="MobiDB-lite"/>
    </source>
</evidence>
<accession>A0ABT6WHT8</accession>
<keyword evidence="5" id="KW-1185">Reference proteome</keyword>
<feature type="region of interest" description="Disordered" evidence="1">
    <location>
        <begin position="357"/>
        <end position="382"/>
    </location>
</feature>
<feature type="transmembrane region" description="Helical" evidence="2">
    <location>
        <begin position="224"/>
        <end position="247"/>
    </location>
</feature>
<proteinExistence type="predicted"/>
<dbReference type="RefSeq" id="WP_282759356.1">
    <property type="nucleotide sequence ID" value="NZ_JASCTH010000006.1"/>
</dbReference>
<feature type="domain" description="DUF6545" evidence="3">
    <location>
        <begin position="255"/>
        <end position="394"/>
    </location>
</feature>
<comment type="caution">
    <text evidence="4">The sequence shown here is derived from an EMBL/GenBank/DDBJ whole genome shotgun (WGS) entry which is preliminary data.</text>
</comment>
<dbReference type="Pfam" id="PF20182">
    <property type="entry name" value="DUF6545"/>
    <property type="match status" value="1"/>
</dbReference>
<dbReference type="EMBL" id="JASCTH010000006">
    <property type="protein sequence ID" value="MDI6099280.1"/>
    <property type="molecule type" value="Genomic_DNA"/>
</dbReference>
<feature type="transmembrane region" description="Helical" evidence="2">
    <location>
        <begin position="6"/>
        <end position="26"/>
    </location>
</feature>
<feature type="transmembrane region" description="Helical" evidence="2">
    <location>
        <begin position="149"/>
        <end position="170"/>
    </location>
</feature>
<keyword evidence="2" id="KW-0472">Membrane</keyword>
<dbReference type="InterPro" id="IPR046675">
    <property type="entry name" value="DUF6545"/>
</dbReference>
<evidence type="ECO:0000313" key="5">
    <source>
        <dbReference type="Proteomes" id="UP001241758"/>
    </source>
</evidence>
<dbReference type="NCBIfam" id="NF042915">
    <property type="entry name" value="MAB_1171c_fam"/>
    <property type="match status" value="1"/>
</dbReference>
<dbReference type="Proteomes" id="UP001241758">
    <property type="component" value="Unassembled WGS sequence"/>
</dbReference>
<feature type="transmembrane region" description="Helical" evidence="2">
    <location>
        <begin position="38"/>
        <end position="57"/>
    </location>
</feature>
<reference evidence="4 5" key="1">
    <citation type="submission" date="2023-05" db="EMBL/GenBank/DDBJ databases">
        <title>Actinoplanes sp. NEAU-A12 genome sequencing.</title>
        <authorList>
            <person name="Wang Z.-S."/>
        </authorList>
    </citation>
    <scope>NUCLEOTIDE SEQUENCE [LARGE SCALE GENOMIC DNA]</scope>
    <source>
        <strain evidence="4 5">NEAU-A12</strain>
    </source>
</reference>
<protein>
    <recommendedName>
        <fullName evidence="3">DUF6545 domain-containing protein</fullName>
    </recommendedName>
</protein>
<dbReference type="InterPro" id="IPR050039">
    <property type="entry name" value="MAB_1171c-like"/>
</dbReference>
<sequence>MLQTAELLFNVIYPVCAVVGFITCGYKVRDLLRGPRSAALVALVVARLWPALSFTVATPWVYRQFDQWIGIPNTATLLVYSLIVLNSVTAQVLLLLWSHPPEVARRKALPRLAACAAVLVTMTVLFVAADVTSERPVDFDVYYARTPLIAAFLIIYLAFFAIGLGTSAWMTWRFSRAVDRPWLRRGLQLNAIGALFGLGYDLAKTVSIVARWAGSSQLDAVNVIGAPVSASTGALLIAISSTLPAWGPRAEQQWRWKRAYRRLEPLWLALYRAEPSIALHPPRPTWRDRWDVRDIEYRLYRRLIEIRDGHHALRPWFRDDVAATARRDAAGKGASGEGLEAAVEAAMLIAALQARTRDEPAVGTVQPPAPPPPASDRNLDDDSSWLVAVSEAMRASAVHSRPDSRNTVG</sequence>
<keyword evidence="2" id="KW-1133">Transmembrane helix</keyword>
<feature type="transmembrane region" description="Helical" evidence="2">
    <location>
        <begin position="191"/>
        <end position="212"/>
    </location>
</feature>
<evidence type="ECO:0000259" key="3">
    <source>
        <dbReference type="Pfam" id="PF20182"/>
    </source>
</evidence>
<name>A0ABT6WHT8_9ACTN</name>
<gene>
    <name evidence="4" type="ORF">QLQ12_11820</name>
</gene>
<keyword evidence="2" id="KW-0812">Transmembrane</keyword>
<organism evidence="4 5">
    <name type="scientific">Actinoplanes sandaracinus</name>
    <dbReference type="NCBI Taxonomy" id="3045177"/>
    <lineage>
        <taxon>Bacteria</taxon>
        <taxon>Bacillati</taxon>
        <taxon>Actinomycetota</taxon>
        <taxon>Actinomycetes</taxon>
        <taxon>Micromonosporales</taxon>
        <taxon>Micromonosporaceae</taxon>
        <taxon>Actinoplanes</taxon>
    </lineage>
</organism>
<feature type="transmembrane region" description="Helical" evidence="2">
    <location>
        <begin position="109"/>
        <end position="129"/>
    </location>
</feature>
<evidence type="ECO:0000313" key="4">
    <source>
        <dbReference type="EMBL" id="MDI6099280.1"/>
    </source>
</evidence>
<feature type="transmembrane region" description="Helical" evidence="2">
    <location>
        <begin position="77"/>
        <end position="97"/>
    </location>
</feature>